<evidence type="ECO:0000256" key="3">
    <source>
        <dbReference type="ARBA" id="ARBA00022475"/>
    </source>
</evidence>
<dbReference type="InterPro" id="IPR002159">
    <property type="entry name" value="CD36_fam"/>
</dbReference>
<comment type="subcellular location">
    <subcellularLocation>
        <location evidence="1">Cell membrane</location>
        <topology evidence="1">Multi-pass membrane protein</topology>
    </subcellularLocation>
</comment>
<evidence type="ECO:0000256" key="8">
    <source>
        <dbReference type="ARBA" id="ARBA00023136"/>
    </source>
</evidence>
<evidence type="ECO:0000313" key="13">
    <source>
        <dbReference type="EMBL" id="KAK1132201.1"/>
    </source>
</evidence>
<evidence type="ECO:0000256" key="2">
    <source>
        <dbReference type="ARBA" id="ARBA00010532"/>
    </source>
</evidence>
<keyword evidence="7 12" id="KW-1133">Transmembrane helix</keyword>
<dbReference type="PANTHER" id="PTHR11923">
    <property type="entry name" value="SCAVENGER RECEPTOR CLASS B TYPE-1 SR-B1"/>
    <property type="match status" value="1"/>
</dbReference>
<dbReference type="GO" id="GO:0005044">
    <property type="term" value="F:scavenger receptor activity"/>
    <property type="evidence" value="ECO:0007669"/>
    <property type="project" value="TreeGrafter"/>
</dbReference>
<keyword evidence="11" id="KW-0325">Glycoprotein</keyword>
<evidence type="ECO:0000256" key="11">
    <source>
        <dbReference type="ARBA" id="ARBA00023180"/>
    </source>
</evidence>
<protein>
    <recommendedName>
        <fullName evidence="15">Sensory neuron membrane protein 1</fullName>
    </recommendedName>
</protein>
<feature type="transmembrane region" description="Helical" evidence="12">
    <location>
        <begin position="6"/>
        <end position="27"/>
    </location>
</feature>
<evidence type="ECO:0000313" key="14">
    <source>
        <dbReference type="Proteomes" id="UP001177670"/>
    </source>
</evidence>
<evidence type="ECO:0000256" key="9">
    <source>
        <dbReference type="ARBA" id="ARBA00023157"/>
    </source>
</evidence>
<dbReference type="GO" id="GO:0005886">
    <property type="term" value="C:plasma membrane"/>
    <property type="evidence" value="ECO:0007669"/>
    <property type="project" value="UniProtKB-SubCell"/>
</dbReference>
<proteinExistence type="inferred from homology"/>
<dbReference type="AlphaFoldDB" id="A0AA40G6Y4"/>
<dbReference type="PRINTS" id="PR01609">
    <property type="entry name" value="CD36FAMILY"/>
</dbReference>
<feature type="transmembrane region" description="Helical" evidence="12">
    <location>
        <begin position="460"/>
        <end position="480"/>
    </location>
</feature>
<dbReference type="GO" id="GO:0005737">
    <property type="term" value="C:cytoplasm"/>
    <property type="evidence" value="ECO:0007669"/>
    <property type="project" value="TreeGrafter"/>
</dbReference>
<evidence type="ECO:0000256" key="10">
    <source>
        <dbReference type="ARBA" id="ARBA00023170"/>
    </source>
</evidence>
<gene>
    <name evidence="13" type="ORF">K0M31_016323</name>
</gene>
<keyword evidence="8 12" id="KW-0472">Membrane</keyword>
<keyword evidence="6" id="KW-0552">Olfaction</keyword>
<name>A0AA40G6Y4_9HYME</name>
<comment type="similarity">
    <text evidence="2">Belongs to the CD36 family.</text>
</comment>
<dbReference type="EMBL" id="JAHYIQ010000005">
    <property type="protein sequence ID" value="KAK1132201.1"/>
    <property type="molecule type" value="Genomic_DNA"/>
</dbReference>
<evidence type="ECO:0008006" key="15">
    <source>
        <dbReference type="Google" id="ProtNLM"/>
    </source>
</evidence>
<keyword evidence="9" id="KW-1015">Disulfide bond</keyword>
<evidence type="ECO:0000256" key="7">
    <source>
        <dbReference type="ARBA" id="ARBA00022989"/>
    </source>
</evidence>
<evidence type="ECO:0000256" key="1">
    <source>
        <dbReference type="ARBA" id="ARBA00004651"/>
    </source>
</evidence>
<accession>A0AA40G6Y4</accession>
<dbReference type="Pfam" id="PF01130">
    <property type="entry name" value="CD36"/>
    <property type="match status" value="1"/>
</dbReference>
<keyword evidence="10" id="KW-0675">Receptor</keyword>
<evidence type="ECO:0000256" key="6">
    <source>
        <dbReference type="ARBA" id="ARBA00022725"/>
    </source>
</evidence>
<keyword evidence="14" id="KW-1185">Reference proteome</keyword>
<evidence type="ECO:0000256" key="4">
    <source>
        <dbReference type="ARBA" id="ARBA00022606"/>
    </source>
</evidence>
<sequence length="527" mass="59993">MKPKKLGIIGGFFLVFGFCVIAFPPFFRSQLKKLENHPQRVTLKPNSTIRKFWSHFPFPLDFKVYLFNVTNPAEISAGKKPIVQEVGPFFYDEYLHKVNLVDREEDDSVEYSTRTTWFFNPSLSSPLTGEEELVIPHLFIVNMVKLILKFQPKAAGMLNKTVDIMFHKPSSIFVRVKAREILFDGLPVDCRGKDFSSKVICNILKQRDDVFIPAGPGQYLFSVFGAKNGTIAPNRIRVLRGTKNYKDVGKVIELNGQKKLNVWSGDKCNTFNGTDSTIFAPLLTENEDLVTFLSESCRSFILHFSHKNKVKGINTFHYTADLGDMSTNPAEKCFCPTRKTCLTKNLLDVSNCVGVPIIVSLPHLLGSDEKYLKMVDGLHPNDEDHGIHMDFEPTTCLPLALHSRTQFNMFLQKVAKFQLMKNFPKCLFPFLWLEQGLTIPDKFMVIIIIVFKLISIIRFMKWFIIISGTCMSGAAARMFFKGKEKRPLTITEVIPQSENEKGETDEQIKWANPTNKISTISPIFDTN</sequence>
<evidence type="ECO:0000256" key="12">
    <source>
        <dbReference type="SAM" id="Phobius"/>
    </source>
</evidence>
<organism evidence="13 14">
    <name type="scientific">Melipona bicolor</name>
    <dbReference type="NCBI Taxonomy" id="60889"/>
    <lineage>
        <taxon>Eukaryota</taxon>
        <taxon>Metazoa</taxon>
        <taxon>Ecdysozoa</taxon>
        <taxon>Arthropoda</taxon>
        <taxon>Hexapoda</taxon>
        <taxon>Insecta</taxon>
        <taxon>Pterygota</taxon>
        <taxon>Neoptera</taxon>
        <taxon>Endopterygota</taxon>
        <taxon>Hymenoptera</taxon>
        <taxon>Apocrita</taxon>
        <taxon>Aculeata</taxon>
        <taxon>Apoidea</taxon>
        <taxon>Anthophila</taxon>
        <taxon>Apidae</taxon>
        <taxon>Melipona</taxon>
    </lineage>
</organism>
<evidence type="ECO:0000256" key="5">
    <source>
        <dbReference type="ARBA" id="ARBA00022692"/>
    </source>
</evidence>
<dbReference type="Proteomes" id="UP001177670">
    <property type="component" value="Unassembled WGS sequence"/>
</dbReference>
<reference evidence="13" key="1">
    <citation type="submission" date="2021-10" db="EMBL/GenBank/DDBJ databases">
        <title>Melipona bicolor Genome sequencing and assembly.</title>
        <authorList>
            <person name="Araujo N.S."/>
            <person name="Arias M.C."/>
        </authorList>
    </citation>
    <scope>NUCLEOTIDE SEQUENCE</scope>
    <source>
        <strain evidence="13">USP_2M_L1-L4_2017</strain>
        <tissue evidence="13">Whole body</tissue>
    </source>
</reference>
<dbReference type="GO" id="GO:0007608">
    <property type="term" value="P:sensory perception of smell"/>
    <property type="evidence" value="ECO:0007669"/>
    <property type="project" value="UniProtKB-KW"/>
</dbReference>
<keyword evidence="3" id="KW-1003">Cell membrane</keyword>
<keyword evidence="5 12" id="KW-0812">Transmembrane</keyword>
<keyword evidence="4" id="KW-0716">Sensory transduction</keyword>
<dbReference type="PANTHER" id="PTHR11923:SF69">
    <property type="entry name" value="SENSORY NEURON MEMBRANE PROTEIN 1"/>
    <property type="match status" value="1"/>
</dbReference>
<comment type="caution">
    <text evidence="13">The sequence shown here is derived from an EMBL/GenBank/DDBJ whole genome shotgun (WGS) entry which is preliminary data.</text>
</comment>